<feature type="domain" description="RNA polymerase sigma-70 region 2" evidence="6">
    <location>
        <begin position="64"/>
        <end position="131"/>
    </location>
</feature>
<evidence type="ECO:0000256" key="2">
    <source>
        <dbReference type="ARBA" id="ARBA00023015"/>
    </source>
</evidence>
<feature type="compositionally biased region" description="Basic and acidic residues" evidence="5">
    <location>
        <begin position="24"/>
        <end position="45"/>
    </location>
</feature>
<dbReference type="Pfam" id="PF08281">
    <property type="entry name" value="Sigma70_r4_2"/>
    <property type="match status" value="1"/>
</dbReference>
<dbReference type="InterPro" id="IPR013249">
    <property type="entry name" value="RNA_pol_sigma70_r4_t2"/>
</dbReference>
<dbReference type="InterPro" id="IPR007627">
    <property type="entry name" value="RNA_pol_sigma70_r2"/>
</dbReference>
<keyword evidence="4" id="KW-0804">Transcription</keyword>
<evidence type="ECO:0000259" key="7">
    <source>
        <dbReference type="Pfam" id="PF08281"/>
    </source>
</evidence>
<dbReference type="InterPro" id="IPR039425">
    <property type="entry name" value="RNA_pol_sigma-70-like"/>
</dbReference>
<evidence type="ECO:0000313" key="9">
    <source>
        <dbReference type="Proteomes" id="UP000247476"/>
    </source>
</evidence>
<dbReference type="AlphaFoldDB" id="A0A2V5KBZ7"/>
<feature type="region of interest" description="Disordered" evidence="5">
    <location>
        <begin position="139"/>
        <end position="159"/>
    </location>
</feature>
<gene>
    <name evidence="8" type="ORF">DLM86_08060</name>
</gene>
<comment type="similarity">
    <text evidence="1">Belongs to the sigma-70 factor family. ECF subfamily.</text>
</comment>
<keyword evidence="2" id="KW-0805">Transcription regulation</keyword>
<dbReference type="PANTHER" id="PTHR43133:SF51">
    <property type="entry name" value="RNA POLYMERASE SIGMA FACTOR"/>
    <property type="match status" value="1"/>
</dbReference>
<dbReference type="EMBL" id="QJVJ01000003">
    <property type="protein sequence ID" value="PYI55674.1"/>
    <property type="molecule type" value="Genomic_DNA"/>
</dbReference>
<reference evidence="8 9" key="1">
    <citation type="submission" date="2018-05" db="EMBL/GenBank/DDBJ databases">
        <title>Paenibacillus flagellatus sp. nov., isolated from selenium mineral soil.</title>
        <authorList>
            <person name="Dai X."/>
        </authorList>
    </citation>
    <scope>NUCLEOTIDE SEQUENCE [LARGE SCALE GENOMIC DNA]</scope>
    <source>
        <strain evidence="8 9">DXL2</strain>
    </source>
</reference>
<dbReference type="GO" id="GO:0016987">
    <property type="term" value="F:sigma factor activity"/>
    <property type="evidence" value="ECO:0007669"/>
    <property type="project" value="UniProtKB-KW"/>
</dbReference>
<feature type="region of interest" description="Disordered" evidence="5">
    <location>
        <begin position="21"/>
        <end position="45"/>
    </location>
</feature>
<dbReference type="Proteomes" id="UP000247476">
    <property type="component" value="Unassembled WGS sequence"/>
</dbReference>
<dbReference type="InterPro" id="IPR013324">
    <property type="entry name" value="RNA_pol_sigma_r3/r4-like"/>
</dbReference>
<dbReference type="NCBIfam" id="TIGR02937">
    <property type="entry name" value="sigma70-ECF"/>
    <property type="match status" value="1"/>
</dbReference>
<dbReference type="GO" id="GO:0003677">
    <property type="term" value="F:DNA binding"/>
    <property type="evidence" value="ECO:0007669"/>
    <property type="project" value="InterPro"/>
</dbReference>
<dbReference type="GO" id="GO:0006352">
    <property type="term" value="P:DNA-templated transcription initiation"/>
    <property type="evidence" value="ECO:0007669"/>
    <property type="project" value="InterPro"/>
</dbReference>
<protein>
    <recommendedName>
        <fullName evidence="10">RNA polymerase sigma factor</fullName>
    </recommendedName>
</protein>
<evidence type="ECO:0000256" key="4">
    <source>
        <dbReference type="ARBA" id="ARBA00023163"/>
    </source>
</evidence>
<keyword evidence="9" id="KW-1185">Reference proteome</keyword>
<dbReference type="Pfam" id="PF04542">
    <property type="entry name" value="Sigma70_r2"/>
    <property type="match status" value="1"/>
</dbReference>
<sequence>MRRILFWKKIRESCPIRAASSIKTEGKEETEMERELGPTEEERRRQVGLTERARAGDAEAFGELVGLHRQRAFRIARKIVHDPYAAEDVVQDALCRAFLHIDRLADVDRFVPWLSRIVRNQALMARRSEQRAGRIRFLADAGGRPPGDEPDASGERGDLDGMLYRLTRSQGREGTADPERELIRREFYTAVHGMLHSLSSRERELFEAHFFSQLTPSEIAALSGMTEANVYKTLSRSKAKVKEERIRHYVRERMDDDDVRHARVALPIRPDPKDWSSGADSAAVCFRLMMQAAGQAGIGLSETMGWSGHAFRLSVERRRIDVSGPSMYYWEPVFERGLDRLGFGMRHVGDGGIPPTAYMVGEAAALARRSIASGMPVMAWGIFGPEFALLHGYDDERQSFVSTGRSGLRHVPYDRLGRGADDGLFVLAAVRRSRAVRPDPDRETPRLVADLLGHAYGERTFVGYAAGLGAIDAWIEAMRGGEADPLGSAYCIRVAADAREHAVRFLRGLTSGWEGERARRTFEAEGRYYESAGCWARLAGLFPFPEGRSPDRETAAEAVRLLETIRDCEEAGVEALEKLARQF</sequence>
<evidence type="ECO:0000256" key="5">
    <source>
        <dbReference type="SAM" id="MobiDB-lite"/>
    </source>
</evidence>
<feature type="domain" description="RNA polymerase sigma factor 70 region 4 type 2" evidence="7">
    <location>
        <begin position="190"/>
        <end position="240"/>
    </location>
</feature>
<accession>A0A2V5KBZ7</accession>
<dbReference type="SUPFAM" id="SSF88946">
    <property type="entry name" value="Sigma2 domain of RNA polymerase sigma factors"/>
    <property type="match status" value="1"/>
</dbReference>
<keyword evidence="3" id="KW-0731">Sigma factor</keyword>
<comment type="caution">
    <text evidence="8">The sequence shown here is derived from an EMBL/GenBank/DDBJ whole genome shotgun (WGS) entry which is preliminary data.</text>
</comment>
<dbReference type="Gene3D" id="1.10.10.10">
    <property type="entry name" value="Winged helix-like DNA-binding domain superfamily/Winged helix DNA-binding domain"/>
    <property type="match status" value="1"/>
</dbReference>
<dbReference type="SUPFAM" id="SSF88659">
    <property type="entry name" value="Sigma3 and sigma4 domains of RNA polymerase sigma factors"/>
    <property type="match status" value="1"/>
</dbReference>
<dbReference type="PANTHER" id="PTHR43133">
    <property type="entry name" value="RNA POLYMERASE ECF-TYPE SIGMA FACTO"/>
    <property type="match status" value="1"/>
</dbReference>
<proteinExistence type="inferred from homology"/>
<dbReference type="InterPro" id="IPR014284">
    <property type="entry name" value="RNA_pol_sigma-70_dom"/>
</dbReference>
<dbReference type="InterPro" id="IPR036388">
    <property type="entry name" value="WH-like_DNA-bd_sf"/>
</dbReference>
<evidence type="ECO:0000313" key="8">
    <source>
        <dbReference type="EMBL" id="PYI55674.1"/>
    </source>
</evidence>
<evidence type="ECO:0000259" key="6">
    <source>
        <dbReference type="Pfam" id="PF04542"/>
    </source>
</evidence>
<evidence type="ECO:0008006" key="10">
    <source>
        <dbReference type="Google" id="ProtNLM"/>
    </source>
</evidence>
<organism evidence="8 9">
    <name type="scientific">Paenibacillus flagellatus</name>
    <dbReference type="NCBI Taxonomy" id="2211139"/>
    <lineage>
        <taxon>Bacteria</taxon>
        <taxon>Bacillati</taxon>
        <taxon>Bacillota</taxon>
        <taxon>Bacilli</taxon>
        <taxon>Bacillales</taxon>
        <taxon>Paenibacillaceae</taxon>
        <taxon>Paenibacillus</taxon>
    </lineage>
</organism>
<evidence type="ECO:0000256" key="3">
    <source>
        <dbReference type="ARBA" id="ARBA00023082"/>
    </source>
</evidence>
<dbReference type="Gene3D" id="1.10.1740.10">
    <property type="match status" value="1"/>
</dbReference>
<dbReference type="InterPro" id="IPR013325">
    <property type="entry name" value="RNA_pol_sigma_r2"/>
</dbReference>
<name>A0A2V5KBZ7_9BACL</name>
<evidence type="ECO:0000256" key="1">
    <source>
        <dbReference type="ARBA" id="ARBA00010641"/>
    </source>
</evidence>